<dbReference type="GO" id="GO:0031415">
    <property type="term" value="C:NatA complex"/>
    <property type="evidence" value="ECO:0007669"/>
    <property type="project" value="TreeGrafter"/>
</dbReference>
<dbReference type="Gene3D" id="3.40.630.30">
    <property type="match status" value="1"/>
</dbReference>
<evidence type="ECO:0000313" key="4">
    <source>
        <dbReference type="Proteomes" id="UP000011087"/>
    </source>
</evidence>
<dbReference type="AlphaFoldDB" id="L1JUL3"/>
<keyword evidence="4" id="KW-1185">Reference proteome</keyword>
<evidence type="ECO:0000313" key="2">
    <source>
        <dbReference type="EMBL" id="EKX52009.1"/>
    </source>
</evidence>
<dbReference type="HOGENOM" id="CLU_1206749_0_0_1"/>
<dbReference type="InterPro" id="IPR000182">
    <property type="entry name" value="GNAT_dom"/>
</dbReference>
<accession>L1JUL3</accession>
<feature type="domain" description="N-acetyltransferase" evidence="1">
    <location>
        <begin position="41"/>
        <end position="209"/>
    </location>
</feature>
<dbReference type="Proteomes" id="UP000011087">
    <property type="component" value="Unassembled WGS sequence"/>
</dbReference>
<dbReference type="Pfam" id="PF00583">
    <property type="entry name" value="Acetyltransf_1"/>
    <property type="match status" value="1"/>
</dbReference>
<reference evidence="4" key="2">
    <citation type="submission" date="2012-11" db="EMBL/GenBank/DDBJ databases">
        <authorList>
            <person name="Kuo A."/>
            <person name="Curtis B.A."/>
            <person name="Tanifuji G."/>
            <person name="Burki F."/>
            <person name="Gruber A."/>
            <person name="Irimia M."/>
            <person name="Maruyama S."/>
            <person name="Arias M.C."/>
            <person name="Ball S.G."/>
            <person name="Gile G.H."/>
            <person name="Hirakawa Y."/>
            <person name="Hopkins J.F."/>
            <person name="Rensing S.A."/>
            <person name="Schmutz J."/>
            <person name="Symeonidi A."/>
            <person name="Elias M."/>
            <person name="Eveleigh R.J."/>
            <person name="Herman E.K."/>
            <person name="Klute M.J."/>
            <person name="Nakayama T."/>
            <person name="Obornik M."/>
            <person name="Reyes-Prieto A."/>
            <person name="Armbrust E.V."/>
            <person name="Aves S.J."/>
            <person name="Beiko R.G."/>
            <person name="Coutinho P."/>
            <person name="Dacks J.B."/>
            <person name="Durnford D.G."/>
            <person name="Fast N.M."/>
            <person name="Green B.R."/>
            <person name="Grisdale C."/>
            <person name="Hempe F."/>
            <person name="Henrissat B."/>
            <person name="Hoppner M.P."/>
            <person name="Ishida K.-I."/>
            <person name="Kim E."/>
            <person name="Koreny L."/>
            <person name="Kroth P.G."/>
            <person name="Liu Y."/>
            <person name="Malik S.-B."/>
            <person name="Maier U.G."/>
            <person name="McRose D."/>
            <person name="Mock T."/>
            <person name="Neilson J.A."/>
            <person name="Onodera N.T."/>
            <person name="Poole A.M."/>
            <person name="Pritham E.J."/>
            <person name="Richards T.A."/>
            <person name="Rocap G."/>
            <person name="Roy S.W."/>
            <person name="Sarai C."/>
            <person name="Schaack S."/>
            <person name="Shirato S."/>
            <person name="Slamovits C.H."/>
            <person name="Spencer D.F."/>
            <person name="Suzuki S."/>
            <person name="Worden A.Z."/>
            <person name="Zauner S."/>
            <person name="Barry K."/>
            <person name="Bell C."/>
            <person name="Bharti A.K."/>
            <person name="Crow J.A."/>
            <person name="Grimwood J."/>
            <person name="Kramer R."/>
            <person name="Lindquist E."/>
            <person name="Lucas S."/>
            <person name="Salamov A."/>
            <person name="McFadden G.I."/>
            <person name="Lane C.E."/>
            <person name="Keeling P.J."/>
            <person name="Gray M.W."/>
            <person name="Grigoriev I.V."/>
            <person name="Archibald J.M."/>
        </authorList>
    </citation>
    <scope>NUCLEOTIDE SEQUENCE</scope>
    <source>
        <strain evidence="4">CCMP2712</strain>
    </source>
</reference>
<protein>
    <recommendedName>
        <fullName evidence="1">N-acetyltransferase domain-containing protein</fullName>
    </recommendedName>
</protein>
<dbReference type="PaxDb" id="55529-EKX52009"/>
<dbReference type="GO" id="GO:0008080">
    <property type="term" value="F:N-acetyltransferase activity"/>
    <property type="evidence" value="ECO:0007669"/>
    <property type="project" value="TreeGrafter"/>
</dbReference>
<dbReference type="PANTHER" id="PTHR42919">
    <property type="entry name" value="N-ALPHA-ACETYLTRANSFERASE"/>
    <property type="match status" value="1"/>
</dbReference>
<organism evidence="2">
    <name type="scientific">Guillardia theta (strain CCMP2712)</name>
    <name type="common">Cryptophyte</name>
    <dbReference type="NCBI Taxonomy" id="905079"/>
    <lineage>
        <taxon>Eukaryota</taxon>
        <taxon>Cryptophyceae</taxon>
        <taxon>Pyrenomonadales</taxon>
        <taxon>Geminigeraceae</taxon>
        <taxon>Guillardia</taxon>
    </lineage>
</organism>
<dbReference type="EMBL" id="JH992974">
    <property type="protein sequence ID" value="EKX52009.1"/>
    <property type="molecule type" value="Genomic_DNA"/>
</dbReference>
<dbReference type="KEGG" id="gtt:GUITHDRAFT_150870"/>
<proteinExistence type="predicted"/>
<gene>
    <name evidence="2" type="ORF">GUITHDRAFT_150870</name>
</gene>
<dbReference type="GeneID" id="17308405"/>
<dbReference type="InterPro" id="IPR016181">
    <property type="entry name" value="Acyl_CoA_acyltransferase"/>
</dbReference>
<dbReference type="SUPFAM" id="SSF55729">
    <property type="entry name" value="Acyl-CoA N-acyltransferases (Nat)"/>
    <property type="match status" value="1"/>
</dbReference>
<name>L1JUL3_GUITC</name>
<evidence type="ECO:0000259" key="1">
    <source>
        <dbReference type="PROSITE" id="PS51186"/>
    </source>
</evidence>
<dbReference type="InterPro" id="IPR051556">
    <property type="entry name" value="N-term/lysine_N-AcTrnsfr"/>
</dbReference>
<reference evidence="2 4" key="1">
    <citation type="journal article" date="2012" name="Nature">
        <title>Algal genomes reveal evolutionary mosaicism and the fate of nucleomorphs.</title>
        <authorList>
            <consortium name="DOE Joint Genome Institute"/>
            <person name="Curtis B.A."/>
            <person name="Tanifuji G."/>
            <person name="Burki F."/>
            <person name="Gruber A."/>
            <person name="Irimia M."/>
            <person name="Maruyama S."/>
            <person name="Arias M.C."/>
            <person name="Ball S.G."/>
            <person name="Gile G.H."/>
            <person name="Hirakawa Y."/>
            <person name="Hopkins J.F."/>
            <person name="Kuo A."/>
            <person name="Rensing S.A."/>
            <person name="Schmutz J."/>
            <person name="Symeonidi A."/>
            <person name="Elias M."/>
            <person name="Eveleigh R.J."/>
            <person name="Herman E.K."/>
            <person name="Klute M.J."/>
            <person name="Nakayama T."/>
            <person name="Obornik M."/>
            <person name="Reyes-Prieto A."/>
            <person name="Armbrust E.V."/>
            <person name="Aves S.J."/>
            <person name="Beiko R.G."/>
            <person name="Coutinho P."/>
            <person name="Dacks J.B."/>
            <person name="Durnford D.G."/>
            <person name="Fast N.M."/>
            <person name="Green B.R."/>
            <person name="Grisdale C.J."/>
            <person name="Hempel F."/>
            <person name="Henrissat B."/>
            <person name="Hoppner M.P."/>
            <person name="Ishida K."/>
            <person name="Kim E."/>
            <person name="Koreny L."/>
            <person name="Kroth P.G."/>
            <person name="Liu Y."/>
            <person name="Malik S.B."/>
            <person name="Maier U.G."/>
            <person name="McRose D."/>
            <person name="Mock T."/>
            <person name="Neilson J.A."/>
            <person name="Onodera N.T."/>
            <person name="Poole A.M."/>
            <person name="Pritham E.J."/>
            <person name="Richards T.A."/>
            <person name="Rocap G."/>
            <person name="Roy S.W."/>
            <person name="Sarai C."/>
            <person name="Schaack S."/>
            <person name="Shirato S."/>
            <person name="Slamovits C.H."/>
            <person name="Spencer D.F."/>
            <person name="Suzuki S."/>
            <person name="Worden A.Z."/>
            <person name="Zauner S."/>
            <person name="Barry K."/>
            <person name="Bell C."/>
            <person name="Bharti A.K."/>
            <person name="Crow J.A."/>
            <person name="Grimwood J."/>
            <person name="Kramer R."/>
            <person name="Lindquist E."/>
            <person name="Lucas S."/>
            <person name="Salamov A."/>
            <person name="McFadden G.I."/>
            <person name="Lane C.E."/>
            <person name="Keeling P.J."/>
            <person name="Gray M.W."/>
            <person name="Grigoriev I.V."/>
            <person name="Archibald J.M."/>
        </authorList>
    </citation>
    <scope>NUCLEOTIDE SEQUENCE</scope>
    <source>
        <strain evidence="2 4">CCMP2712</strain>
    </source>
</reference>
<evidence type="ECO:0000313" key="3">
    <source>
        <dbReference type="EnsemblProtists" id="EKX52009"/>
    </source>
</evidence>
<dbReference type="GO" id="GO:0007064">
    <property type="term" value="P:mitotic sister chromatid cohesion"/>
    <property type="evidence" value="ECO:0007669"/>
    <property type="project" value="TreeGrafter"/>
</dbReference>
<dbReference type="OrthoDB" id="47374at2759"/>
<dbReference type="RefSeq" id="XP_005838989.1">
    <property type="nucleotide sequence ID" value="XM_005838932.1"/>
</dbReference>
<dbReference type="PROSITE" id="PS51186">
    <property type="entry name" value="GNAT"/>
    <property type="match status" value="1"/>
</dbReference>
<dbReference type="EnsemblProtists" id="EKX52009">
    <property type="protein sequence ID" value="EKX52009"/>
    <property type="gene ID" value="GUITHDRAFT_150870"/>
</dbReference>
<sequence>MSQAQTDSKTSFVLRRGRPHELGLLATLSTDVFHPRGAWFSILQNVKHTLIVWDLQAQFYNRFYKWPEIASSFEPPISEYRYALLVASLSNGNAIGMTELCVAPCPIDKDVLEGLGLSLSAPYLSNLAVMEKYRMEGIGKALVRWCEELSIEWGHSVIFLHVDVANVNAINFYKRLGFQQQTRDVTWYKRIGREDMSEQDQIVMYKLLDSNLHSLKDGKAIQDDDLSLQE</sequence>
<reference evidence="3" key="3">
    <citation type="submission" date="2015-06" db="UniProtKB">
        <authorList>
            <consortium name="EnsemblProtists"/>
        </authorList>
    </citation>
    <scope>IDENTIFICATION</scope>
</reference>
<dbReference type="PANTHER" id="PTHR42919:SF20">
    <property type="entry name" value="GCN5-RELATED N-ACETYLTRANSFERASE 10, CHLOROPLASTIC"/>
    <property type="match status" value="1"/>
</dbReference>
<dbReference type="CDD" id="cd04301">
    <property type="entry name" value="NAT_SF"/>
    <property type="match status" value="1"/>
</dbReference>